<dbReference type="SUPFAM" id="SSF51294">
    <property type="entry name" value="Hedgehog/intein (Hint) domain"/>
    <property type="match status" value="1"/>
</dbReference>
<dbReference type="Pfam" id="PF13403">
    <property type="entry name" value="Hint_2"/>
    <property type="match status" value="1"/>
</dbReference>
<evidence type="ECO:0000313" key="3">
    <source>
        <dbReference type="Proteomes" id="UP001595547"/>
    </source>
</evidence>
<dbReference type="EMBL" id="JBHRTO010000002">
    <property type="protein sequence ID" value="MFC3182969.1"/>
    <property type="molecule type" value="Genomic_DNA"/>
</dbReference>
<accession>A0ABV7J6M5</accession>
<evidence type="ECO:0000313" key="2">
    <source>
        <dbReference type="EMBL" id="MFC3182969.1"/>
    </source>
</evidence>
<dbReference type="Proteomes" id="UP001595547">
    <property type="component" value="Unassembled WGS sequence"/>
</dbReference>
<protein>
    <submittedName>
        <fullName evidence="2">Hint domain-containing protein</fullName>
    </submittedName>
</protein>
<comment type="caution">
    <text evidence="2">The sequence shown here is derived from an EMBL/GenBank/DDBJ whole genome shotgun (WGS) entry which is preliminary data.</text>
</comment>
<dbReference type="InterPro" id="IPR036844">
    <property type="entry name" value="Hint_dom_sf"/>
</dbReference>
<proteinExistence type="predicted"/>
<evidence type="ECO:0000259" key="1">
    <source>
        <dbReference type="Pfam" id="PF13403"/>
    </source>
</evidence>
<sequence length="196" mass="21179">MFMQDISRSLTDFSPVETVLSPLTTGLVAGTLVETAQGWQPIDALKAGDCVQTLDGGLARILRMDRRWLFPAQETSVLTLPGGHYDACSDLILLPGQHLLIDTLDDATTDATPYALIPALALLNAPAEPHRPQAPLQIITPLFADEEVIYANTGVLLHCPGLLDGANRFPEDSFFPRLDLAAARALLSRRAKRLAA</sequence>
<dbReference type="InterPro" id="IPR028992">
    <property type="entry name" value="Hedgehog/Intein_dom"/>
</dbReference>
<reference evidence="3" key="1">
    <citation type="journal article" date="2019" name="Int. J. Syst. Evol. Microbiol.">
        <title>The Global Catalogue of Microorganisms (GCM) 10K type strain sequencing project: providing services to taxonomists for standard genome sequencing and annotation.</title>
        <authorList>
            <consortium name="The Broad Institute Genomics Platform"/>
            <consortium name="The Broad Institute Genome Sequencing Center for Infectious Disease"/>
            <person name="Wu L."/>
            <person name="Ma J."/>
        </authorList>
    </citation>
    <scope>NUCLEOTIDE SEQUENCE [LARGE SCALE GENOMIC DNA]</scope>
    <source>
        <strain evidence="3">KCTC 52039</strain>
    </source>
</reference>
<feature type="domain" description="Hedgehog/Intein (Hint)" evidence="1">
    <location>
        <begin position="27"/>
        <end position="152"/>
    </location>
</feature>
<gene>
    <name evidence="2" type="ORF">ACFOGH_18365</name>
</gene>
<organism evidence="2 3">
    <name type="scientific">Cypionkella sinensis</name>
    <dbReference type="NCBI Taxonomy" id="1756043"/>
    <lineage>
        <taxon>Bacteria</taxon>
        <taxon>Pseudomonadati</taxon>
        <taxon>Pseudomonadota</taxon>
        <taxon>Alphaproteobacteria</taxon>
        <taxon>Rhodobacterales</taxon>
        <taxon>Paracoccaceae</taxon>
        <taxon>Cypionkella</taxon>
    </lineage>
</organism>
<dbReference type="RefSeq" id="WP_380074625.1">
    <property type="nucleotide sequence ID" value="NZ_JBHRTO010000002.1"/>
</dbReference>
<name>A0ABV7J6M5_9RHOB</name>
<keyword evidence="3" id="KW-1185">Reference proteome</keyword>